<dbReference type="AlphaFoldDB" id="A0A2N9HG33"/>
<organism evidence="1">
    <name type="scientific">Fagus sylvatica</name>
    <name type="common">Beechnut</name>
    <dbReference type="NCBI Taxonomy" id="28930"/>
    <lineage>
        <taxon>Eukaryota</taxon>
        <taxon>Viridiplantae</taxon>
        <taxon>Streptophyta</taxon>
        <taxon>Embryophyta</taxon>
        <taxon>Tracheophyta</taxon>
        <taxon>Spermatophyta</taxon>
        <taxon>Magnoliopsida</taxon>
        <taxon>eudicotyledons</taxon>
        <taxon>Gunneridae</taxon>
        <taxon>Pentapetalae</taxon>
        <taxon>rosids</taxon>
        <taxon>fabids</taxon>
        <taxon>Fagales</taxon>
        <taxon>Fagaceae</taxon>
        <taxon>Fagus</taxon>
    </lineage>
</organism>
<dbReference type="PANTHER" id="PTHR11439">
    <property type="entry name" value="GAG-POL-RELATED RETROTRANSPOSON"/>
    <property type="match status" value="1"/>
</dbReference>
<dbReference type="PANTHER" id="PTHR11439:SF467">
    <property type="entry name" value="INTEGRASE CATALYTIC DOMAIN-CONTAINING PROTEIN"/>
    <property type="match status" value="1"/>
</dbReference>
<accession>A0A2N9HG33</accession>
<dbReference type="GO" id="GO:0003676">
    <property type="term" value="F:nucleic acid binding"/>
    <property type="evidence" value="ECO:0007669"/>
    <property type="project" value="InterPro"/>
</dbReference>
<sequence>MSTTEAEYMAVVEAAKEALWLKGLVKELGLNQGGVQMHCDSQSAIYLAKNQVYHARTKHIDVRFHKIRELIVTGDIVLEKVHTSENAADMLTKPVTTAKFKHCLDLVNVSGKGFAGFARLRWVCWVEMDLLGSLILVLGLPCMCCCREWDRQRCRSEGPQGGLRRRTKESDT</sequence>
<gene>
    <name evidence="1" type="ORF">FSB_LOCUS39014</name>
</gene>
<dbReference type="InterPro" id="IPR036397">
    <property type="entry name" value="RNaseH_sf"/>
</dbReference>
<proteinExistence type="predicted"/>
<name>A0A2N9HG33_FAGSY</name>
<dbReference type="Gene3D" id="3.30.420.10">
    <property type="entry name" value="Ribonuclease H-like superfamily/Ribonuclease H"/>
    <property type="match status" value="1"/>
</dbReference>
<protein>
    <recommendedName>
        <fullName evidence="2">Reverse transcriptase Ty1/copia-type domain-containing protein</fullName>
    </recommendedName>
</protein>
<evidence type="ECO:0008006" key="2">
    <source>
        <dbReference type="Google" id="ProtNLM"/>
    </source>
</evidence>
<dbReference type="EMBL" id="OIVN01003425">
    <property type="protein sequence ID" value="SPD11132.1"/>
    <property type="molecule type" value="Genomic_DNA"/>
</dbReference>
<dbReference type="CDD" id="cd09272">
    <property type="entry name" value="RNase_HI_RT_Ty1"/>
    <property type="match status" value="1"/>
</dbReference>
<evidence type="ECO:0000313" key="1">
    <source>
        <dbReference type="EMBL" id="SPD11132.1"/>
    </source>
</evidence>
<reference evidence="1" key="1">
    <citation type="submission" date="2018-02" db="EMBL/GenBank/DDBJ databases">
        <authorList>
            <person name="Cohen D.B."/>
            <person name="Kent A.D."/>
        </authorList>
    </citation>
    <scope>NUCLEOTIDE SEQUENCE</scope>
</reference>